<feature type="signal peptide" evidence="2">
    <location>
        <begin position="1"/>
        <end position="26"/>
    </location>
</feature>
<dbReference type="OrthoDB" id="2176356at2"/>
<feature type="compositionally biased region" description="Basic and acidic residues" evidence="1">
    <location>
        <begin position="86"/>
        <end position="98"/>
    </location>
</feature>
<name>A0A4P6YUB8_9LACO</name>
<dbReference type="Proteomes" id="UP000292886">
    <property type="component" value="Chromosome"/>
</dbReference>
<protein>
    <recommendedName>
        <fullName evidence="5">WxL domain-containing protein</fullName>
    </recommendedName>
</protein>
<evidence type="ECO:0000256" key="2">
    <source>
        <dbReference type="SAM" id="SignalP"/>
    </source>
</evidence>
<gene>
    <name evidence="3" type="ORF">EQG49_07835</name>
</gene>
<dbReference type="Pfam" id="PF20585">
    <property type="entry name" value="Pectate_lyase_5"/>
    <property type="match status" value="1"/>
</dbReference>
<dbReference type="KEGG" id="wei:EQG49_07835"/>
<keyword evidence="4" id="KW-1185">Reference proteome</keyword>
<dbReference type="InterPro" id="IPR046776">
    <property type="entry name" value="Pectate_lyase_5"/>
</dbReference>
<evidence type="ECO:0000313" key="4">
    <source>
        <dbReference type="Proteomes" id="UP000292886"/>
    </source>
</evidence>
<keyword evidence="2" id="KW-0732">Signal</keyword>
<accession>A0A4P6YUB8</accession>
<dbReference type="RefSeq" id="WP_133363456.1">
    <property type="nucleotide sequence ID" value="NZ_CP037940.1"/>
</dbReference>
<evidence type="ECO:0008006" key="5">
    <source>
        <dbReference type="Google" id="ProtNLM"/>
    </source>
</evidence>
<evidence type="ECO:0000256" key="1">
    <source>
        <dbReference type="SAM" id="MobiDB-lite"/>
    </source>
</evidence>
<reference evidence="4" key="1">
    <citation type="submission" date="2019-03" db="EMBL/GenBank/DDBJ databases">
        <title>Weissella sp. 26KH-42 Genome sequencing.</title>
        <authorList>
            <person name="Heo J."/>
            <person name="Kim S.-J."/>
            <person name="Kim J.-S."/>
            <person name="Hong S.-B."/>
            <person name="Kwon S.-W."/>
        </authorList>
    </citation>
    <scope>NUCLEOTIDE SEQUENCE [LARGE SCALE GENOMIC DNA]</scope>
    <source>
        <strain evidence="4">26KH-42</strain>
    </source>
</reference>
<dbReference type="AlphaFoldDB" id="A0A4P6YUB8"/>
<evidence type="ECO:0000313" key="3">
    <source>
        <dbReference type="EMBL" id="QBO36379.1"/>
    </source>
</evidence>
<sequence length="1035" mass="108660">MMSKKIIPIVTALMLSAQLITMPAVAAIEVNNDNSVNVVNPEVTDTADSTGEDNIDVFADDNVADLLAENTDITKVISDEIAQSPEDNHDIAAKETPAKKPVSKKTARAAGDYTASQKALVSTSADLVTAWNNTAIRYIELQNNITVPNNTGQLDPSKSDRTVSVELNGNGFSLDLGNSTMTMRPSTETNLAKDSTTGKITGGSTLYVHDFAGITSTIQDATGSTGTSGAIFTDFNGNNQYGNWPNRGSWRAVFQDVTINSASAHLTSMARCEVTFAGNVTIQTANEPLIAGSVIFSENAHVNLISTKPNPILWMNNEQKDSSISTADSREVTLLAGAKVSLRNVPGTVAATSTAAGVSAADAGSYSAIAWAFGNVTVNQDAVLDLGTAAGGINWYQRPSSTPVVTATTTGGVTTGGFGNYIVNGGTINARSSLTKATTTEIIRNTNGATSAGATIAINPNGSFFVTGNMSGTTPVINWTTGNASLIMNQPKAFDIKNIGVNNPTDSNGQNSVMTLGDSTSGDTTLTHTRTFQINNSDISLWNNTSLLTTNADGAIITPPDYDAVEVGNFAATRSGTATTLANRSVVTSSEQALADAYKARTDKNGAVAFNRIMGVSATPQVFIQPWTDSTLPTSNLLTQLLNQANNDATKQNLITDADKAVRTRIQLGTLPSQVEPNYTTGDLTMAPIWANKNTKMTNITVDSLASDVENLKPADNSVGNNGFELVKTSDTDTPFQIATTNGGLGIQAVVSRGSRGLTDVSATGAAQTNVIDVTPPEPVQVTSHAATTISGTATADTSSVRLKILAAGESSWSDFSAPVTVTNNQWTIPVAGGLSQGDQIQIFATDNSGRTNDPLTYPTIDTVGRVGNENPAVTTSFHDATFPKATLYTISDSVYWGSQLDVIDFGTHDVVPKDQIFMADKDSLGSMSVVNDYNYAVDWTLTATLTVPLITDDAIKYRAATDGELVPINEESLLISAGTLAGKSSQQLSAGWNEDMTAPGIFMNLKASDSYVAGDQTGEIEWNLGFVPANDEAE</sequence>
<proteinExistence type="predicted"/>
<feature type="chain" id="PRO_5020682968" description="WxL domain-containing protein" evidence="2">
    <location>
        <begin position="27"/>
        <end position="1035"/>
    </location>
</feature>
<feature type="region of interest" description="Disordered" evidence="1">
    <location>
        <begin position="176"/>
        <end position="195"/>
    </location>
</feature>
<feature type="region of interest" description="Disordered" evidence="1">
    <location>
        <begin position="81"/>
        <end position="109"/>
    </location>
</feature>
<dbReference type="EMBL" id="CP037940">
    <property type="protein sequence ID" value="QBO36379.1"/>
    <property type="molecule type" value="Genomic_DNA"/>
</dbReference>
<organism evidence="3 4">
    <name type="scientific">Periweissella cryptocerci</name>
    <dbReference type="NCBI Taxonomy" id="2506420"/>
    <lineage>
        <taxon>Bacteria</taxon>
        <taxon>Bacillati</taxon>
        <taxon>Bacillota</taxon>
        <taxon>Bacilli</taxon>
        <taxon>Lactobacillales</taxon>
        <taxon>Lactobacillaceae</taxon>
        <taxon>Periweissella</taxon>
    </lineage>
</organism>